<gene>
    <name evidence="2" type="ORF">MEUPH1_LOCUS14730</name>
</gene>
<feature type="domain" description="PiggyBac transposable element-derived protein" evidence="1">
    <location>
        <begin position="1"/>
        <end position="169"/>
    </location>
</feature>
<evidence type="ECO:0000259" key="1">
    <source>
        <dbReference type="Pfam" id="PF13843"/>
    </source>
</evidence>
<accession>A0AAV0WTN2</accession>
<dbReference type="AlphaFoldDB" id="A0AAV0WTN2"/>
<dbReference type="Proteomes" id="UP001160148">
    <property type="component" value="Unassembled WGS sequence"/>
</dbReference>
<dbReference type="PANTHER" id="PTHR47272">
    <property type="entry name" value="DDE_TNP_1_7 DOMAIN-CONTAINING PROTEIN"/>
    <property type="match status" value="1"/>
</dbReference>
<protein>
    <recommendedName>
        <fullName evidence="1">PiggyBac transposable element-derived protein domain-containing protein</fullName>
    </recommendedName>
</protein>
<proteinExistence type="predicted"/>
<dbReference type="PANTHER" id="PTHR47272:SF1">
    <property type="entry name" value="PIGGYBAC TRANSPOSABLE ELEMENT-DERIVED PROTEIN 3-LIKE"/>
    <property type="match status" value="1"/>
</dbReference>
<reference evidence="2 3" key="1">
    <citation type="submission" date="2023-01" db="EMBL/GenBank/DDBJ databases">
        <authorList>
            <person name="Whitehead M."/>
        </authorList>
    </citation>
    <scope>NUCLEOTIDE SEQUENCE [LARGE SCALE GENOMIC DNA]</scope>
</reference>
<dbReference type="InterPro" id="IPR029526">
    <property type="entry name" value="PGBD"/>
</dbReference>
<evidence type="ECO:0000313" key="3">
    <source>
        <dbReference type="Proteomes" id="UP001160148"/>
    </source>
</evidence>
<dbReference type="EMBL" id="CARXXK010000002">
    <property type="protein sequence ID" value="CAI6359305.1"/>
    <property type="molecule type" value="Genomic_DNA"/>
</dbReference>
<evidence type="ECO:0000313" key="2">
    <source>
        <dbReference type="EMBL" id="CAI6359305.1"/>
    </source>
</evidence>
<keyword evidence="3" id="KW-1185">Reference proteome</keyword>
<dbReference type="Pfam" id="PF13843">
    <property type="entry name" value="DDE_Tnp_1_7"/>
    <property type="match status" value="1"/>
</dbReference>
<comment type="caution">
    <text evidence="2">The sequence shown here is derived from an EMBL/GenBank/DDBJ whole genome shotgun (WGS) entry which is preliminary data.</text>
</comment>
<sequence>MPLNKYQKILKNLHFNNNDEYNEDDQFYKVKPIIDIIRRNCLNQEQGKRFSIDEMMVPYKGKKAGSRRQYVKSKPKKWGFKLFVRSGINGIVYDFFPYCGENTFNDYHFSEYENKFFGLGPKVILTLVSTIPDKILSVVCFDNFFTSPELVYYLREKYGTLSLGTVQQN</sequence>
<name>A0AAV0WTN2_9HEMI</name>
<organism evidence="2 3">
    <name type="scientific">Macrosiphum euphorbiae</name>
    <name type="common">potato aphid</name>
    <dbReference type="NCBI Taxonomy" id="13131"/>
    <lineage>
        <taxon>Eukaryota</taxon>
        <taxon>Metazoa</taxon>
        <taxon>Ecdysozoa</taxon>
        <taxon>Arthropoda</taxon>
        <taxon>Hexapoda</taxon>
        <taxon>Insecta</taxon>
        <taxon>Pterygota</taxon>
        <taxon>Neoptera</taxon>
        <taxon>Paraneoptera</taxon>
        <taxon>Hemiptera</taxon>
        <taxon>Sternorrhyncha</taxon>
        <taxon>Aphidomorpha</taxon>
        <taxon>Aphidoidea</taxon>
        <taxon>Aphididae</taxon>
        <taxon>Macrosiphini</taxon>
        <taxon>Macrosiphum</taxon>
    </lineage>
</organism>